<accession>A0AAX6DML8</accession>
<evidence type="ECO:0000256" key="1">
    <source>
        <dbReference type="SAM" id="MobiDB-lite"/>
    </source>
</evidence>
<name>A0AAX6DML8_IRIPA</name>
<reference evidence="2" key="1">
    <citation type="journal article" date="2023" name="GigaByte">
        <title>Genome assembly of the bearded iris, Iris pallida Lam.</title>
        <authorList>
            <person name="Bruccoleri R.E."/>
            <person name="Oakeley E.J."/>
            <person name="Faust A.M.E."/>
            <person name="Altorfer M."/>
            <person name="Dessus-Babus S."/>
            <person name="Burckhardt D."/>
            <person name="Oertli M."/>
            <person name="Naumann U."/>
            <person name="Petersen F."/>
            <person name="Wong J."/>
        </authorList>
    </citation>
    <scope>NUCLEOTIDE SEQUENCE</scope>
    <source>
        <strain evidence="2">GSM-AAB239-AS_SAM_17_03QT</strain>
    </source>
</reference>
<evidence type="ECO:0000313" key="4">
    <source>
        <dbReference type="Proteomes" id="UP001140949"/>
    </source>
</evidence>
<sequence length="156" mass="17382">MLDGTQDPVRRYAPPSQRNRIHNRRKSGDKFEKINSYGIEGEKGQSSYSRNFSAMDHGEAVSNNIENENTRLRLIPIDGCCTSEAVQLLNDRWAAAMHSFNDPSIDLSERPIMYSGASGSSWGHLKLPLQMDFLGELRRAMQAAQINAVPSAGDRS</sequence>
<evidence type="ECO:0000313" key="2">
    <source>
        <dbReference type="EMBL" id="KAJ6793004.1"/>
    </source>
</evidence>
<protein>
    <submittedName>
        <fullName evidence="2">Uncharacterized protein</fullName>
    </submittedName>
</protein>
<reference evidence="2" key="2">
    <citation type="submission" date="2023-04" db="EMBL/GenBank/DDBJ databases">
        <authorList>
            <person name="Bruccoleri R.E."/>
            <person name="Oakeley E.J."/>
            <person name="Faust A.-M."/>
            <person name="Dessus-Babus S."/>
            <person name="Altorfer M."/>
            <person name="Burckhardt D."/>
            <person name="Oertli M."/>
            <person name="Naumann U."/>
            <person name="Petersen F."/>
            <person name="Wong J."/>
        </authorList>
    </citation>
    <scope>NUCLEOTIDE SEQUENCE</scope>
    <source>
        <strain evidence="2">GSM-AAB239-AS_SAM_17_03QT</strain>
        <tissue evidence="2">Leaf</tissue>
    </source>
</reference>
<gene>
    <name evidence="2" type="ORF">M6B38_112295</name>
    <name evidence="3" type="ORF">M6B38_196385</name>
</gene>
<evidence type="ECO:0000313" key="3">
    <source>
        <dbReference type="EMBL" id="KAJ6801841.1"/>
    </source>
</evidence>
<dbReference type="EMBL" id="JANAVB010043220">
    <property type="protein sequence ID" value="KAJ6793004.1"/>
    <property type="molecule type" value="Genomic_DNA"/>
</dbReference>
<dbReference type="Proteomes" id="UP001140949">
    <property type="component" value="Unassembled WGS sequence"/>
</dbReference>
<dbReference type="AlphaFoldDB" id="A0AAX6DML8"/>
<keyword evidence="4" id="KW-1185">Reference proteome</keyword>
<dbReference type="EMBL" id="JANAVB010037618">
    <property type="protein sequence ID" value="KAJ6801841.1"/>
    <property type="molecule type" value="Genomic_DNA"/>
</dbReference>
<dbReference type="PANTHER" id="PTHR36032">
    <property type="entry name" value="PHOSPHOPANTOTHENATE--CYSTEINE LIGASE 2"/>
    <property type="match status" value="1"/>
</dbReference>
<organism evidence="2 4">
    <name type="scientific">Iris pallida</name>
    <name type="common">Sweet iris</name>
    <dbReference type="NCBI Taxonomy" id="29817"/>
    <lineage>
        <taxon>Eukaryota</taxon>
        <taxon>Viridiplantae</taxon>
        <taxon>Streptophyta</taxon>
        <taxon>Embryophyta</taxon>
        <taxon>Tracheophyta</taxon>
        <taxon>Spermatophyta</taxon>
        <taxon>Magnoliopsida</taxon>
        <taxon>Liliopsida</taxon>
        <taxon>Asparagales</taxon>
        <taxon>Iridaceae</taxon>
        <taxon>Iridoideae</taxon>
        <taxon>Irideae</taxon>
        <taxon>Iris</taxon>
    </lineage>
</organism>
<comment type="caution">
    <text evidence="2">The sequence shown here is derived from an EMBL/GenBank/DDBJ whole genome shotgun (WGS) entry which is preliminary data.</text>
</comment>
<proteinExistence type="predicted"/>
<dbReference type="PANTHER" id="PTHR36032:SF1">
    <property type="entry name" value="PHOSPHOPANTOTHENATE--CYSTEINE LIGASE 2"/>
    <property type="match status" value="1"/>
</dbReference>
<feature type="region of interest" description="Disordered" evidence="1">
    <location>
        <begin position="1"/>
        <end position="30"/>
    </location>
</feature>